<dbReference type="PANTHER" id="PTHR45644">
    <property type="entry name" value="AAA ATPASE, PUTATIVE (AFU_ORTHOLOGUE AFUA_2G12920)-RELATED-RELATED"/>
    <property type="match status" value="1"/>
</dbReference>
<dbReference type="InterPro" id="IPR027417">
    <property type="entry name" value="P-loop_NTPase"/>
</dbReference>
<dbReference type="SUPFAM" id="SSF52540">
    <property type="entry name" value="P-loop containing nucleoside triphosphate hydrolases"/>
    <property type="match status" value="1"/>
</dbReference>
<dbReference type="GO" id="GO:0016887">
    <property type="term" value="F:ATP hydrolysis activity"/>
    <property type="evidence" value="ECO:0007669"/>
    <property type="project" value="InterPro"/>
</dbReference>
<evidence type="ECO:0000256" key="4">
    <source>
        <dbReference type="ARBA" id="ARBA00023128"/>
    </source>
</evidence>
<keyword evidence="3 5" id="KW-0067">ATP-binding</keyword>
<evidence type="ECO:0000256" key="3">
    <source>
        <dbReference type="ARBA" id="ARBA00022840"/>
    </source>
</evidence>
<evidence type="ECO:0000256" key="2">
    <source>
        <dbReference type="ARBA" id="ARBA00022741"/>
    </source>
</evidence>
<dbReference type="GO" id="GO:0034214">
    <property type="term" value="P:protein hexamerization"/>
    <property type="evidence" value="ECO:0007669"/>
    <property type="project" value="EnsemblFungi"/>
</dbReference>
<evidence type="ECO:0000313" key="8">
    <source>
        <dbReference type="Proteomes" id="UP000030755"/>
    </source>
</evidence>
<dbReference type="Pfam" id="PF00004">
    <property type="entry name" value="AAA"/>
    <property type="match status" value="1"/>
</dbReference>
<dbReference type="GO" id="GO:0005524">
    <property type="term" value="F:ATP binding"/>
    <property type="evidence" value="ECO:0007669"/>
    <property type="project" value="UniProtKB-KW"/>
</dbReference>
<dbReference type="Gene3D" id="1.10.8.60">
    <property type="match status" value="1"/>
</dbReference>
<dbReference type="STRING" id="988480.A0A075AU57"/>
<comment type="subcellular location">
    <subcellularLocation>
        <location evidence="1">Mitochondrion</location>
    </subcellularLocation>
</comment>
<dbReference type="GO" id="GO:0140567">
    <property type="term" value="F:membrane protein dislocase activity"/>
    <property type="evidence" value="ECO:0007669"/>
    <property type="project" value="EnsemblFungi"/>
</dbReference>
<keyword evidence="4" id="KW-0496">Mitochondrion</keyword>
<dbReference type="GO" id="GO:0005741">
    <property type="term" value="C:mitochondrial outer membrane"/>
    <property type="evidence" value="ECO:0007669"/>
    <property type="project" value="EnsemblFungi"/>
</dbReference>
<dbReference type="InterPro" id="IPR003960">
    <property type="entry name" value="ATPase_AAA_CS"/>
</dbReference>
<accession>A0A075AU57</accession>
<keyword evidence="8" id="KW-1185">Reference proteome</keyword>
<evidence type="ECO:0000256" key="5">
    <source>
        <dbReference type="RuleBase" id="RU003651"/>
    </source>
</evidence>
<proteinExistence type="inferred from homology"/>
<evidence type="ECO:0000259" key="6">
    <source>
        <dbReference type="Pfam" id="PF00004"/>
    </source>
</evidence>
<dbReference type="InterPro" id="IPR051701">
    <property type="entry name" value="Mito_OM_Translocase_MSP1"/>
</dbReference>
<dbReference type="GO" id="GO:0045047">
    <property type="term" value="P:protein targeting to ER"/>
    <property type="evidence" value="ECO:0007669"/>
    <property type="project" value="EnsemblFungi"/>
</dbReference>
<dbReference type="GO" id="GO:0140570">
    <property type="term" value="P:extraction of mislocalized protein from mitochondrial outer membrane"/>
    <property type="evidence" value="ECO:0007669"/>
    <property type="project" value="EnsemblFungi"/>
</dbReference>
<dbReference type="PANTHER" id="PTHR45644:SF3">
    <property type="entry name" value="FI08533P-RELATED"/>
    <property type="match status" value="1"/>
</dbReference>
<dbReference type="OMA" id="NTRQRQD"/>
<dbReference type="Proteomes" id="UP000030755">
    <property type="component" value="Unassembled WGS sequence"/>
</dbReference>
<dbReference type="InterPro" id="IPR003959">
    <property type="entry name" value="ATPase_AAA_core"/>
</dbReference>
<dbReference type="EMBL" id="KE561033">
    <property type="protein sequence ID" value="EPZ33836.1"/>
    <property type="molecule type" value="Genomic_DNA"/>
</dbReference>
<dbReference type="AlphaFoldDB" id="A0A075AU57"/>
<dbReference type="PROSITE" id="PS00674">
    <property type="entry name" value="AAA"/>
    <property type="match status" value="1"/>
</dbReference>
<evidence type="ECO:0000313" key="7">
    <source>
        <dbReference type="EMBL" id="EPZ33836.1"/>
    </source>
</evidence>
<dbReference type="GO" id="GO:0006626">
    <property type="term" value="P:protein targeting to mitochondrion"/>
    <property type="evidence" value="ECO:0007669"/>
    <property type="project" value="EnsemblFungi"/>
</dbReference>
<comment type="similarity">
    <text evidence="5">Belongs to the AAA ATPase family.</text>
</comment>
<reference evidence="7 8" key="1">
    <citation type="journal article" date="2013" name="Curr. Biol.">
        <title>Shared signatures of parasitism and phylogenomics unite Cryptomycota and microsporidia.</title>
        <authorList>
            <person name="James T.Y."/>
            <person name="Pelin A."/>
            <person name="Bonen L."/>
            <person name="Ahrendt S."/>
            <person name="Sain D."/>
            <person name="Corradi N."/>
            <person name="Stajich J.E."/>
        </authorList>
    </citation>
    <scope>NUCLEOTIDE SEQUENCE [LARGE SCALE GENOMIC DNA]</scope>
    <source>
        <strain evidence="7 8">CSF55</strain>
    </source>
</reference>
<keyword evidence="2 5" id="KW-0547">Nucleotide-binding</keyword>
<evidence type="ECO:0000256" key="1">
    <source>
        <dbReference type="ARBA" id="ARBA00004173"/>
    </source>
</evidence>
<feature type="domain" description="ATPase AAA-type core" evidence="6">
    <location>
        <begin position="116"/>
        <end position="226"/>
    </location>
</feature>
<organism evidence="7 8">
    <name type="scientific">Rozella allomycis (strain CSF55)</name>
    <dbReference type="NCBI Taxonomy" id="988480"/>
    <lineage>
        <taxon>Eukaryota</taxon>
        <taxon>Fungi</taxon>
        <taxon>Fungi incertae sedis</taxon>
        <taxon>Cryptomycota</taxon>
        <taxon>Cryptomycota incertae sedis</taxon>
        <taxon>Rozella</taxon>
    </lineage>
</organism>
<dbReference type="GO" id="GO:0005778">
    <property type="term" value="C:peroxisomal membrane"/>
    <property type="evidence" value="ECO:0007669"/>
    <property type="project" value="EnsemblFungi"/>
</dbReference>
<dbReference type="HOGENOM" id="CLU_000688_21_14_1"/>
<dbReference type="OrthoDB" id="10254455at2759"/>
<name>A0A075AU57_ROZAC</name>
<dbReference type="Gene3D" id="3.40.50.300">
    <property type="entry name" value="P-loop containing nucleotide triphosphate hydrolases"/>
    <property type="match status" value="1"/>
</dbReference>
<protein>
    <submittedName>
        <fullName evidence="7">ATPase, AAA-type domain-containing protein</fullName>
    </submittedName>
</protein>
<sequence>MYVITTCITVYFFNQFLQPIKQQQEKYEEAKKNRKKLFKKLGVPDMALNSHEEIIANEVVDPEDIKDSFEDIGGLDDIIDELKESVLLPLCRPELFQQAGLSIAAPKGVLLQGPPAKEANARFINIRASTLMDKYLGESEKLVHALFSLATKIQPSIIFIDEIDALLRDRQSKDHEVVAIMKTEMMSLWDGLMTGNSRVVILGATNRPNDIDSAFQRRLSKRIVINLPNQIQRKEILKKLLQGASLHDDVDIDEIAKETNLFSGSDLKEFQFA</sequence>
<gene>
    <name evidence="7" type="ORF">O9G_005210</name>
</gene>